<dbReference type="EMBL" id="RBIZ01000003">
    <property type="protein sequence ID" value="RKR63903.1"/>
    <property type="molecule type" value="Genomic_DNA"/>
</dbReference>
<reference evidence="1 4" key="2">
    <citation type="submission" date="2018-10" db="EMBL/GenBank/DDBJ databases">
        <title>Genomic Encyclopedia of Type Strains, Phase IV (KMG-IV): sequencing the most valuable type-strain genomes for metagenomic binning, comparative biology and taxonomic classification.</title>
        <authorList>
            <person name="Goeker M."/>
        </authorList>
    </citation>
    <scope>NUCLEOTIDE SEQUENCE [LARGE SCALE GENOMIC DNA]</scope>
    <source>
        <strain evidence="1 4">DSM 5079</strain>
    </source>
</reference>
<organism evidence="2 3">
    <name type="scientific">Yokenella regensburgei</name>
    <dbReference type="NCBI Taxonomy" id="158877"/>
    <lineage>
        <taxon>Bacteria</taxon>
        <taxon>Pseudomonadati</taxon>
        <taxon>Pseudomonadota</taxon>
        <taxon>Gammaproteobacteria</taxon>
        <taxon>Enterobacterales</taxon>
        <taxon>Enterobacteriaceae</taxon>
        <taxon>Yokenella</taxon>
    </lineage>
</organism>
<protein>
    <submittedName>
        <fullName evidence="2">Uncharacterized protein</fullName>
    </submittedName>
</protein>
<evidence type="ECO:0000313" key="4">
    <source>
        <dbReference type="Proteomes" id="UP000267341"/>
    </source>
</evidence>
<dbReference type="GeneID" id="66902654"/>
<accession>A0AB38G124</accession>
<dbReference type="AlphaFoldDB" id="A0AB38G124"/>
<sequence>MANADTTTEACPDLLPASDIHYSMMAGALAGISFDDMSDEDCLTLMYCCDESRNGLCHCLSVLSNVLSNAKTTAEVTSPQEIAHTLSAISHLVPALTDLSRYLLTDLQQRRIVVN</sequence>
<dbReference type="EMBL" id="UAVL01000020">
    <property type="protein sequence ID" value="SQA65029.1"/>
    <property type="molecule type" value="Genomic_DNA"/>
</dbReference>
<dbReference type="Proteomes" id="UP000251313">
    <property type="component" value="Unassembled WGS sequence"/>
</dbReference>
<keyword evidence="4" id="KW-1185">Reference proteome</keyword>
<dbReference type="Proteomes" id="UP000267341">
    <property type="component" value="Unassembled WGS sequence"/>
</dbReference>
<evidence type="ECO:0000313" key="1">
    <source>
        <dbReference type="EMBL" id="RKR63903.1"/>
    </source>
</evidence>
<evidence type="ECO:0000313" key="3">
    <source>
        <dbReference type="Proteomes" id="UP000251313"/>
    </source>
</evidence>
<proteinExistence type="predicted"/>
<gene>
    <name evidence="1" type="ORF">C7387_0575</name>
    <name evidence="2" type="ORF">NCTC11967_04046</name>
</gene>
<name>A0AB38G124_9ENTR</name>
<evidence type="ECO:0000313" key="2">
    <source>
        <dbReference type="EMBL" id="SQA65029.1"/>
    </source>
</evidence>
<comment type="caution">
    <text evidence="2">The sequence shown here is derived from an EMBL/GenBank/DDBJ whole genome shotgun (WGS) entry which is preliminary data.</text>
</comment>
<dbReference type="RefSeq" id="WP_006820669.1">
    <property type="nucleotide sequence ID" value="NZ_CABKQJ010000016.1"/>
</dbReference>
<reference evidence="2 3" key="1">
    <citation type="submission" date="2018-06" db="EMBL/GenBank/DDBJ databases">
        <authorList>
            <consortium name="Pathogen Informatics"/>
            <person name="Doyle S."/>
        </authorList>
    </citation>
    <scope>NUCLEOTIDE SEQUENCE [LARGE SCALE GENOMIC DNA]</scope>
    <source>
        <strain evidence="2 3">NCTC11967</strain>
    </source>
</reference>